<dbReference type="InterPro" id="IPR016159">
    <property type="entry name" value="Cullin_repeat-like_dom_sf"/>
</dbReference>
<evidence type="ECO:0000313" key="11">
    <source>
        <dbReference type="Proteomes" id="UP000270296"/>
    </source>
</evidence>
<dbReference type="SUPFAM" id="SSF74788">
    <property type="entry name" value="Cullin repeat-like"/>
    <property type="match status" value="1"/>
</dbReference>
<dbReference type="GO" id="GO:0006891">
    <property type="term" value="P:intra-Golgi vesicle-mediated transport"/>
    <property type="evidence" value="ECO:0007669"/>
    <property type="project" value="TreeGrafter"/>
</dbReference>
<dbReference type="Pfam" id="PF04124">
    <property type="entry name" value="Dor1"/>
    <property type="match status" value="1"/>
</dbReference>
<keyword evidence="4" id="KW-0813">Transport</keyword>
<accession>A0A183J6K1</accession>
<name>A0A183J6K1_9BILA</name>
<organism evidence="12">
    <name type="scientific">Soboliphyme baturini</name>
    <dbReference type="NCBI Taxonomy" id="241478"/>
    <lineage>
        <taxon>Eukaryota</taxon>
        <taxon>Metazoa</taxon>
        <taxon>Ecdysozoa</taxon>
        <taxon>Nematoda</taxon>
        <taxon>Enoplea</taxon>
        <taxon>Dorylaimia</taxon>
        <taxon>Dioctophymatida</taxon>
        <taxon>Dioctophymatoidea</taxon>
        <taxon>Soboliphymatidae</taxon>
        <taxon>Soboliphyme</taxon>
    </lineage>
</organism>
<evidence type="ECO:0000256" key="9">
    <source>
        <dbReference type="SAM" id="SignalP"/>
    </source>
</evidence>
<evidence type="ECO:0000313" key="10">
    <source>
        <dbReference type="EMBL" id="VDP40566.1"/>
    </source>
</evidence>
<comment type="subcellular location">
    <subcellularLocation>
        <location evidence="1">Golgi apparatus membrane</location>
        <topology evidence="1">Peripheral membrane protein</topology>
    </subcellularLocation>
</comment>
<dbReference type="GO" id="GO:0000139">
    <property type="term" value="C:Golgi membrane"/>
    <property type="evidence" value="ECO:0007669"/>
    <property type="project" value="UniProtKB-SubCell"/>
</dbReference>
<dbReference type="InterPro" id="IPR007255">
    <property type="entry name" value="COG8"/>
</dbReference>
<protein>
    <recommendedName>
        <fullName evidence="3">Conserved oligomeric Golgi complex subunit 8</fullName>
    </recommendedName>
    <alternativeName>
        <fullName evidence="8">Component of oligomeric Golgi complex 8</fullName>
    </alternativeName>
</protein>
<reference evidence="12" key="1">
    <citation type="submission" date="2016-06" db="UniProtKB">
        <authorList>
            <consortium name="WormBaseParasite"/>
        </authorList>
    </citation>
    <scope>IDENTIFICATION</scope>
</reference>
<dbReference type="PANTHER" id="PTHR21311:SF0">
    <property type="entry name" value="CONSERVED OLIGOMERIC GOLGI COMPLEX SUBUNIT 8"/>
    <property type="match status" value="1"/>
</dbReference>
<feature type="signal peptide" evidence="9">
    <location>
        <begin position="1"/>
        <end position="24"/>
    </location>
</feature>
<dbReference type="Proteomes" id="UP000270296">
    <property type="component" value="Unassembled WGS sequence"/>
</dbReference>
<evidence type="ECO:0000256" key="2">
    <source>
        <dbReference type="ARBA" id="ARBA00006419"/>
    </source>
</evidence>
<evidence type="ECO:0000313" key="12">
    <source>
        <dbReference type="WBParaSite" id="SBAD_0001188501-mRNA-1"/>
    </source>
</evidence>
<dbReference type="AlphaFoldDB" id="A0A183J6K1"/>
<evidence type="ECO:0000256" key="7">
    <source>
        <dbReference type="ARBA" id="ARBA00023136"/>
    </source>
</evidence>
<proteinExistence type="inferred from homology"/>
<evidence type="ECO:0000256" key="4">
    <source>
        <dbReference type="ARBA" id="ARBA00022448"/>
    </source>
</evidence>
<dbReference type="GO" id="GO:0015031">
    <property type="term" value="P:protein transport"/>
    <property type="evidence" value="ECO:0007669"/>
    <property type="project" value="UniProtKB-KW"/>
</dbReference>
<dbReference type="OrthoDB" id="1661054at2759"/>
<evidence type="ECO:0000256" key="6">
    <source>
        <dbReference type="ARBA" id="ARBA00023034"/>
    </source>
</evidence>
<evidence type="ECO:0000256" key="5">
    <source>
        <dbReference type="ARBA" id="ARBA00022927"/>
    </source>
</evidence>
<gene>
    <name evidence="10" type="ORF">SBAD_LOCUS11499</name>
</gene>
<keyword evidence="11" id="KW-1185">Reference proteome</keyword>
<evidence type="ECO:0000256" key="3">
    <source>
        <dbReference type="ARBA" id="ARBA00020983"/>
    </source>
</evidence>
<dbReference type="EMBL" id="UZAM01015789">
    <property type="protein sequence ID" value="VDP40566.1"/>
    <property type="molecule type" value="Genomic_DNA"/>
</dbReference>
<sequence length="482" mass="54277">MKLNFLGILGYVFVFNTVCDYTDSLLGCFPQLKESCRTFITEGRDLVSKIKQDNAIITSESKSTIRSILNIPKALSSCVYAGRYEDALELIQNVTELEKQLGHLQIFKEVMTEVGLQRDAILDYCLGQMESDLTVAACLKVVSFLRRLGVYSEAELRFKFLHARDVWFQSMLNAEKPTDSLASVCQMVEVHRLHLFDVVTQYRAVFPDEDPVFITMTSLTKKHANVVLSAILGSWILDKINRFLKSLIDYLNDDRVLENLDSVLSQCMYFGLSMGRIGADFRLLMVPVFENVVLRAVQSRVEIASSKYLLTVALEKHTLTHHTFRLKEKMKFSKTFIANNDYADAAAARSTAPEDPAASAAAAVSQPPSILLKYTELAVYCNEVLQALNKVRNCLPLKLACQISSILEEAFCSVLTCLNEKLENDRNYQAEDAKRDLLNFGIVFVNDFLCFINTCLEVLFPSKSLADAIGIPLSKFSQLVRH</sequence>
<dbReference type="PANTHER" id="PTHR21311">
    <property type="entry name" value="CONSERVED OLIGOMERIC GOLGI COMPLEX COMPONENT 8"/>
    <property type="match status" value="1"/>
</dbReference>
<dbReference type="WBParaSite" id="SBAD_0001188501-mRNA-1">
    <property type="protein sequence ID" value="SBAD_0001188501-mRNA-1"/>
    <property type="gene ID" value="SBAD_0001188501"/>
</dbReference>
<keyword evidence="6" id="KW-0333">Golgi apparatus</keyword>
<comment type="similarity">
    <text evidence="2">Belongs to the COG8 family.</text>
</comment>
<keyword evidence="7" id="KW-0472">Membrane</keyword>
<feature type="chain" id="PRO_5043140497" description="Conserved oligomeric Golgi complex subunit 8" evidence="9">
    <location>
        <begin position="25"/>
        <end position="482"/>
    </location>
</feature>
<reference evidence="10 11" key="2">
    <citation type="submission" date="2018-11" db="EMBL/GenBank/DDBJ databases">
        <authorList>
            <consortium name="Pathogen Informatics"/>
        </authorList>
    </citation>
    <scope>NUCLEOTIDE SEQUENCE [LARGE SCALE GENOMIC DNA]</scope>
</reference>
<keyword evidence="9" id="KW-0732">Signal</keyword>
<evidence type="ECO:0000256" key="8">
    <source>
        <dbReference type="ARBA" id="ARBA00031347"/>
    </source>
</evidence>
<keyword evidence="5" id="KW-0653">Protein transport</keyword>
<evidence type="ECO:0000256" key="1">
    <source>
        <dbReference type="ARBA" id="ARBA00004395"/>
    </source>
</evidence>
<dbReference type="GO" id="GO:0017119">
    <property type="term" value="C:Golgi transport complex"/>
    <property type="evidence" value="ECO:0007669"/>
    <property type="project" value="InterPro"/>
</dbReference>